<dbReference type="InterPro" id="IPR029058">
    <property type="entry name" value="AB_hydrolase_fold"/>
</dbReference>
<dbReference type="SUPFAM" id="SSF49785">
    <property type="entry name" value="Galactose-binding domain-like"/>
    <property type="match status" value="1"/>
</dbReference>
<evidence type="ECO:0000313" key="5">
    <source>
        <dbReference type="Proteomes" id="UP000242310"/>
    </source>
</evidence>
<dbReference type="GO" id="GO:0008239">
    <property type="term" value="F:dipeptidyl-peptidase activity"/>
    <property type="evidence" value="ECO:0007669"/>
    <property type="project" value="InterPro"/>
</dbReference>
<gene>
    <name evidence="4" type="ORF">B0H94_10649</name>
</gene>
<evidence type="ECO:0000256" key="2">
    <source>
        <dbReference type="SAM" id="MobiDB-lite"/>
    </source>
</evidence>
<dbReference type="RefSeq" id="WP_106588473.1">
    <property type="nucleotide sequence ID" value="NZ_PYAV01000006.1"/>
</dbReference>
<dbReference type="Proteomes" id="UP000242310">
    <property type="component" value="Unassembled WGS sequence"/>
</dbReference>
<dbReference type="SUPFAM" id="SSF53474">
    <property type="entry name" value="alpha/beta-Hydrolases"/>
    <property type="match status" value="1"/>
</dbReference>
<keyword evidence="5" id="KW-1185">Reference proteome</keyword>
<organism evidence="4 5">
    <name type="scientific">Salsuginibacillus halophilus</name>
    <dbReference type="NCBI Taxonomy" id="517424"/>
    <lineage>
        <taxon>Bacteria</taxon>
        <taxon>Bacillati</taxon>
        <taxon>Bacillota</taxon>
        <taxon>Bacilli</taxon>
        <taxon>Bacillales</taxon>
        <taxon>Bacillaceae</taxon>
        <taxon>Salsuginibacillus</taxon>
    </lineage>
</organism>
<proteinExistence type="predicted"/>
<accession>A0A2P8HHT9</accession>
<dbReference type="NCBIfam" id="TIGR00976">
    <property type="entry name" value="CocE_NonD"/>
    <property type="match status" value="2"/>
</dbReference>
<sequence length="578" mass="62836">MTRFWFLPILLVCLLFLLGVDRITPKVTESAFTSDYNVDVIDEVKVPACDGVKLDARLLKPEAEGERPTVILLNGYGIDGSAAESYEEDLKRYAESGYAVLHISARGLGDSEGEGGLYKGFGTDGHDAVEWAASQSWSTGDVGMLGRSLQGTAQWLTAAEAPPALKAISPEVSCADCYEHLWYPGGMEMGPGRSLFGGYGFQGASKHRTYDDWWENRTVTAEDFQAMSDAGIAVLASGGWQDYLTDGTVDAYTQFHNAGGKGLLVVGPEAHGGFEDVAPYPFDELEKRFMDAYVKQSRDEPPLGEAAALLYQYETEAWFAYENWPAVPKKPFYLRAQSSESLESDGDYSLRPKPPTEAKEPALYEFTKAHGPYLNTFFEQFVGRTTEDQTPVEERVATWTTPPLKETAALIGTPVLNVYAAFSKADADIAVQLSVVAEDGTSTLLTSGYQHAPAAEAPYDTLADPHQPREYTVDFAPMSVELSAGSRLRLSIAGGTVPETGMYIAEGPGLNDTSVTTAVHHDALHPSKIQLPLMRGEVAAFQSSEEADDEHADGAAKSGFLPERQGLPSFEEAMRLKH</sequence>
<dbReference type="AlphaFoldDB" id="A0A2P8HHT9"/>
<evidence type="ECO:0000313" key="4">
    <source>
        <dbReference type="EMBL" id="PSL45794.1"/>
    </source>
</evidence>
<dbReference type="Pfam" id="PF02129">
    <property type="entry name" value="Peptidase_S15"/>
    <property type="match status" value="2"/>
</dbReference>
<dbReference type="EMBL" id="PYAV01000006">
    <property type="protein sequence ID" value="PSL45794.1"/>
    <property type="molecule type" value="Genomic_DNA"/>
</dbReference>
<keyword evidence="1 4" id="KW-0378">Hydrolase</keyword>
<feature type="region of interest" description="Disordered" evidence="2">
    <location>
        <begin position="541"/>
        <end position="578"/>
    </location>
</feature>
<name>A0A2P8HHT9_9BACI</name>
<evidence type="ECO:0000259" key="3">
    <source>
        <dbReference type="SMART" id="SM00939"/>
    </source>
</evidence>
<protein>
    <submittedName>
        <fullName evidence="4">Putative CocE/NonD family hydrolase</fullName>
    </submittedName>
</protein>
<reference evidence="4 5" key="1">
    <citation type="submission" date="2018-03" db="EMBL/GenBank/DDBJ databases">
        <title>Genomic Encyclopedia of Type Strains, Phase III (KMG-III): the genomes of soil and plant-associated and newly described type strains.</title>
        <authorList>
            <person name="Whitman W."/>
        </authorList>
    </citation>
    <scope>NUCLEOTIDE SEQUENCE [LARGE SCALE GENOMIC DNA]</scope>
    <source>
        <strain evidence="4 5">CGMCC 1.07653</strain>
    </source>
</reference>
<dbReference type="InterPro" id="IPR013736">
    <property type="entry name" value="Xaa-Pro_dipept_C"/>
</dbReference>
<dbReference type="OrthoDB" id="319764at2"/>
<dbReference type="Gene3D" id="2.60.120.260">
    <property type="entry name" value="Galactose-binding domain-like"/>
    <property type="match status" value="1"/>
</dbReference>
<dbReference type="SMART" id="SM00939">
    <property type="entry name" value="PepX_C"/>
    <property type="match status" value="1"/>
</dbReference>
<dbReference type="Gene3D" id="3.40.50.1820">
    <property type="entry name" value="alpha/beta hydrolase"/>
    <property type="match status" value="1"/>
</dbReference>
<feature type="domain" description="Xaa-Pro dipeptidyl-peptidase C-terminal" evidence="3">
    <location>
        <begin position="287"/>
        <end position="530"/>
    </location>
</feature>
<evidence type="ECO:0000256" key="1">
    <source>
        <dbReference type="ARBA" id="ARBA00022801"/>
    </source>
</evidence>
<dbReference type="InterPro" id="IPR000383">
    <property type="entry name" value="Xaa-Pro-like_dom"/>
</dbReference>
<dbReference type="InterPro" id="IPR008979">
    <property type="entry name" value="Galactose-bd-like_sf"/>
</dbReference>
<dbReference type="InterPro" id="IPR005674">
    <property type="entry name" value="CocE/Ser_esterase"/>
</dbReference>
<comment type="caution">
    <text evidence="4">The sequence shown here is derived from an EMBL/GenBank/DDBJ whole genome shotgun (WGS) entry which is preliminary data.</text>
</comment>
<dbReference type="Pfam" id="PF08530">
    <property type="entry name" value="PepX_C"/>
    <property type="match status" value="1"/>
</dbReference>